<reference evidence="10" key="1">
    <citation type="submission" date="2022-04" db="EMBL/GenBank/DDBJ databases">
        <title>Carnegiea gigantea Genome sequencing and assembly v2.</title>
        <authorList>
            <person name="Copetti D."/>
            <person name="Sanderson M.J."/>
            <person name="Burquez A."/>
            <person name="Wojciechowski M.F."/>
        </authorList>
    </citation>
    <scope>NUCLEOTIDE SEQUENCE</scope>
    <source>
        <strain evidence="10">SGP5-SGP5p</strain>
        <tissue evidence="10">Aerial part</tissue>
    </source>
</reference>
<protein>
    <recommendedName>
        <fullName evidence="12">Protein kinase domain-containing protein</fullName>
    </recommendedName>
</protein>
<dbReference type="SMART" id="SM00220">
    <property type="entry name" value="S_TKc"/>
    <property type="match status" value="1"/>
</dbReference>
<evidence type="ECO:0000259" key="8">
    <source>
        <dbReference type="PROSITE" id="PS50011"/>
    </source>
</evidence>
<dbReference type="InterPro" id="IPR013524">
    <property type="entry name" value="Runt_dom"/>
</dbReference>
<dbReference type="PANTHER" id="PTHR43671">
    <property type="entry name" value="SERINE/THREONINE-PROTEIN KINASE NEK"/>
    <property type="match status" value="1"/>
</dbReference>
<dbReference type="PROSITE" id="PS51062">
    <property type="entry name" value="RUNT"/>
    <property type="match status" value="1"/>
</dbReference>
<feature type="domain" description="Runt" evidence="9">
    <location>
        <begin position="1"/>
        <end position="62"/>
    </location>
</feature>
<dbReference type="GO" id="GO:0005524">
    <property type="term" value="F:ATP binding"/>
    <property type="evidence" value="ECO:0007669"/>
    <property type="project" value="UniProtKB-UniRule"/>
</dbReference>
<dbReference type="InterPro" id="IPR000719">
    <property type="entry name" value="Prot_kinase_dom"/>
</dbReference>
<keyword evidence="4" id="KW-0418">Kinase</keyword>
<feature type="region of interest" description="Disordered" evidence="7">
    <location>
        <begin position="329"/>
        <end position="380"/>
    </location>
</feature>
<dbReference type="Gene3D" id="3.30.200.20">
    <property type="entry name" value="Phosphorylase Kinase, domain 1"/>
    <property type="match status" value="1"/>
</dbReference>
<dbReference type="Proteomes" id="UP001153076">
    <property type="component" value="Unassembled WGS sequence"/>
</dbReference>
<name>A0A9Q1KUW4_9CARY</name>
<dbReference type="PROSITE" id="PS00107">
    <property type="entry name" value="PROTEIN_KINASE_ATP"/>
    <property type="match status" value="1"/>
</dbReference>
<feature type="compositionally biased region" description="Basic and acidic residues" evidence="7">
    <location>
        <begin position="368"/>
        <end position="378"/>
    </location>
</feature>
<feature type="region of interest" description="Disordered" evidence="7">
    <location>
        <begin position="450"/>
        <end position="473"/>
    </location>
</feature>
<dbReference type="GO" id="GO:0003700">
    <property type="term" value="F:DNA-binding transcription factor activity"/>
    <property type="evidence" value="ECO:0007669"/>
    <property type="project" value="InterPro"/>
</dbReference>
<evidence type="ECO:0000259" key="9">
    <source>
        <dbReference type="PROSITE" id="PS51062"/>
    </source>
</evidence>
<dbReference type="CDD" id="cd08215">
    <property type="entry name" value="STKc_Nek"/>
    <property type="match status" value="1"/>
</dbReference>
<gene>
    <name evidence="10" type="ORF">Cgig2_002297</name>
</gene>
<dbReference type="Pfam" id="PF00069">
    <property type="entry name" value="Pkinase"/>
    <property type="match status" value="1"/>
</dbReference>
<dbReference type="InterPro" id="IPR011009">
    <property type="entry name" value="Kinase-like_dom_sf"/>
</dbReference>
<evidence type="ECO:0000313" key="11">
    <source>
        <dbReference type="Proteomes" id="UP001153076"/>
    </source>
</evidence>
<evidence type="ECO:0000256" key="2">
    <source>
        <dbReference type="ARBA" id="ARBA00022679"/>
    </source>
</evidence>
<keyword evidence="11" id="KW-1185">Reference proteome</keyword>
<evidence type="ECO:0000313" key="10">
    <source>
        <dbReference type="EMBL" id="KAJ8449500.1"/>
    </source>
</evidence>
<dbReference type="PROSITE" id="PS00108">
    <property type="entry name" value="PROTEIN_KINASE_ST"/>
    <property type="match status" value="1"/>
</dbReference>
<dbReference type="EMBL" id="JAKOGI010000021">
    <property type="protein sequence ID" value="KAJ8449500.1"/>
    <property type="molecule type" value="Genomic_DNA"/>
</dbReference>
<dbReference type="GO" id="GO:0003677">
    <property type="term" value="F:DNA binding"/>
    <property type="evidence" value="ECO:0007669"/>
    <property type="project" value="InterPro"/>
</dbReference>
<dbReference type="AlphaFoldDB" id="A0A9Q1KUW4"/>
<evidence type="ECO:0000256" key="5">
    <source>
        <dbReference type="ARBA" id="ARBA00022840"/>
    </source>
</evidence>
<comment type="similarity">
    <text evidence="1">Belongs to the protein kinase superfamily. NEK Ser/Thr protein kinase family. NIMA subfamily.</text>
</comment>
<dbReference type="SUPFAM" id="SSF56112">
    <property type="entry name" value="Protein kinase-like (PK-like)"/>
    <property type="match status" value="1"/>
</dbReference>
<sequence length="541" mass="60752">MENVSNVDHGEVSKMHDYDVVEQIGRGAFGTAYLVIHKLEPKKKYVLKKIKLAKQTERFKRTAQQEMNIIAKLNNPYVVEYKDAWVEKDSYVCIVTSYCEGGDMAELIKKSRGTYFPEEKLCKWLTQLLLAVDYLHSNRVLHRDIKCSNIFLAKDNDIRLGDFGLAKLLSKDDLAFSKVNSLRKSIRGTAFRGGGGRIYSQIVGSPNYMCPELLAELPYGYKSDIWSLGCCMFEIAAHQPAFRAPDMAALVNRINRATISPLPTMYSANLKRLIKTMLRKNPEHRPTAAELLRDPHLQPYLAQCHTSSPVFLPVKSETINKVRPNIPRFISKPNIAGPKKFGKSRSPLNIPKIPRGPDSTKASSSDSQETKVETKRVDPTSCSERIFKAEEGLRVISSCIQQIKDAGLSTDLVNILNNSNQKLDDNAPEKLAFDYLTKIMEKLRAAGKQVGTDHEPISRANSLNSVKEGDQGKVETSATLEQRAEALESLLELCARLLKQERYDELAGILRPFGEEPVSSRETAIWLTKGLMNFGKQDVET</sequence>
<evidence type="ECO:0000256" key="6">
    <source>
        <dbReference type="PROSITE-ProRule" id="PRU10141"/>
    </source>
</evidence>
<dbReference type="InterPro" id="IPR008271">
    <property type="entry name" value="Ser/Thr_kinase_AS"/>
</dbReference>
<organism evidence="10 11">
    <name type="scientific">Carnegiea gigantea</name>
    <dbReference type="NCBI Taxonomy" id="171969"/>
    <lineage>
        <taxon>Eukaryota</taxon>
        <taxon>Viridiplantae</taxon>
        <taxon>Streptophyta</taxon>
        <taxon>Embryophyta</taxon>
        <taxon>Tracheophyta</taxon>
        <taxon>Spermatophyta</taxon>
        <taxon>Magnoliopsida</taxon>
        <taxon>eudicotyledons</taxon>
        <taxon>Gunneridae</taxon>
        <taxon>Pentapetalae</taxon>
        <taxon>Caryophyllales</taxon>
        <taxon>Cactineae</taxon>
        <taxon>Cactaceae</taxon>
        <taxon>Cactoideae</taxon>
        <taxon>Echinocereeae</taxon>
        <taxon>Carnegiea</taxon>
    </lineage>
</organism>
<dbReference type="GO" id="GO:0004674">
    <property type="term" value="F:protein serine/threonine kinase activity"/>
    <property type="evidence" value="ECO:0007669"/>
    <property type="project" value="TreeGrafter"/>
</dbReference>
<feature type="domain" description="Protein kinase" evidence="8">
    <location>
        <begin position="18"/>
        <end position="301"/>
    </location>
</feature>
<dbReference type="PROSITE" id="PS50011">
    <property type="entry name" value="PROTEIN_KINASE_DOM"/>
    <property type="match status" value="1"/>
</dbReference>
<keyword evidence="2" id="KW-0808">Transferase</keyword>
<evidence type="ECO:0008006" key="12">
    <source>
        <dbReference type="Google" id="ProtNLM"/>
    </source>
</evidence>
<comment type="caution">
    <text evidence="10">The sequence shown here is derived from an EMBL/GenBank/DDBJ whole genome shotgun (WGS) entry which is preliminary data.</text>
</comment>
<accession>A0A9Q1KUW4</accession>
<evidence type="ECO:0000256" key="3">
    <source>
        <dbReference type="ARBA" id="ARBA00022741"/>
    </source>
</evidence>
<dbReference type="OrthoDB" id="248923at2759"/>
<evidence type="ECO:0000256" key="7">
    <source>
        <dbReference type="SAM" id="MobiDB-lite"/>
    </source>
</evidence>
<evidence type="ECO:0000256" key="1">
    <source>
        <dbReference type="ARBA" id="ARBA00010886"/>
    </source>
</evidence>
<keyword evidence="5 6" id="KW-0067">ATP-binding</keyword>
<dbReference type="PANTHER" id="PTHR43671:SF66">
    <property type="entry name" value="SERINE_THREONINE-PROTEIN KINASE NEK2"/>
    <property type="match status" value="1"/>
</dbReference>
<proteinExistence type="inferred from homology"/>
<feature type="binding site" evidence="6">
    <location>
        <position position="48"/>
    </location>
    <ligand>
        <name>ATP</name>
        <dbReference type="ChEBI" id="CHEBI:30616"/>
    </ligand>
</feature>
<keyword evidence="3 6" id="KW-0547">Nucleotide-binding</keyword>
<evidence type="ECO:0000256" key="4">
    <source>
        <dbReference type="ARBA" id="ARBA00022777"/>
    </source>
</evidence>
<dbReference type="Gene3D" id="1.10.510.10">
    <property type="entry name" value="Transferase(Phosphotransferase) domain 1"/>
    <property type="match status" value="1"/>
</dbReference>
<dbReference type="InterPro" id="IPR017441">
    <property type="entry name" value="Protein_kinase_ATP_BS"/>
</dbReference>
<dbReference type="InterPro" id="IPR050660">
    <property type="entry name" value="NEK_Ser/Thr_kinase"/>
</dbReference>